<name>A0AAD8EKN3_DIPPU</name>
<dbReference type="CDD" id="cd07938">
    <property type="entry name" value="DRE_TIM_HMGL"/>
    <property type="match status" value="1"/>
</dbReference>
<dbReference type="InterPro" id="IPR000891">
    <property type="entry name" value="PYR_CT"/>
</dbReference>
<dbReference type="PANTHER" id="PTHR42738:SF7">
    <property type="entry name" value="HYDROXYMETHYLGLUTARYL-COA LYASE"/>
    <property type="match status" value="1"/>
</dbReference>
<dbReference type="GO" id="GO:0046951">
    <property type="term" value="P:ketone body biosynthetic process"/>
    <property type="evidence" value="ECO:0007669"/>
    <property type="project" value="TreeGrafter"/>
</dbReference>
<reference evidence="8" key="1">
    <citation type="journal article" date="2023" name="IScience">
        <title>Live-bearing cockroach genome reveals convergent evolutionary mechanisms linked to viviparity in insects and beyond.</title>
        <authorList>
            <person name="Fouks B."/>
            <person name="Harrison M.C."/>
            <person name="Mikhailova A.A."/>
            <person name="Marchal E."/>
            <person name="English S."/>
            <person name="Carruthers M."/>
            <person name="Jennings E.C."/>
            <person name="Chiamaka E.L."/>
            <person name="Frigard R.A."/>
            <person name="Pippel M."/>
            <person name="Attardo G.M."/>
            <person name="Benoit J.B."/>
            <person name="Bornberg-Bauer E."/>
            <person name="Tobe S.S."/>
        </authorList>
    </citation>
    <scope>NUCLEOTIDE SEQUENCE</scope>
    <source>
        <strain evidence="8">Stay&amp;Tobe</strain>
    </source>
</reference>
<dbReference type="Gene3D" id="3.20.20.70">
    <property type="entry name" value="Aldolase class I"/>
    <property type="match status" value="1"/>
</dbReference>
<keyword evidence="9" id="KW-1185">Reference proteome</keyword>
<dbReference type="AlphaFoldDB" id="A0AAD8EKN3"/>
<keyword evidence="5" id="KW-0456">Lyase</keyword>
<dbReference type="GO" id="GO:0004419">
    <property type="term" value="F:hydroxymethylglutaryl-CoA lyase activity"/>
    <property type="evidence" value="ECO:0007669"/>
    <property type="project" value="UniProtKB-EC"/>
</dbReference>
<dbReference type="FunFam" id="3.20.20.70:FF:000038">
    <property type="entry name" value="Hydroxymethylglutaryl-CoA lyase, mitochondrial"/>
    <property type="match status" value="1"/>
</dbReference>
<evidence type="ECO:0000313" key="8">
    <source>
        <dbReference type="EMBL" id="KAJ9593384.1"/>
    </source>
</evidence>
<accession>A0AAD8EKN3</accession>
<evidence type="ECO:0000256" key="4">
    <source>
        <dbReference type="ARBA" id="ARBA00022723"/>
    </source>
</evidence>
<dbReference type="InterPro" id="IPR013785">
    <property type="entry name" value="Aldolase_TIM"/>
</dbReference>
<evidence type="ECO:0000256" key="6">
    <source>
        <dbReference type="ARBA" id="ARBA00049877"/>
    </source>
</evidence>
<evidence type="ECO:0000256" key="1">
    <source>
        <dbReference type="ARBA" id="ARBA00005143"/>
    </source>
</evidence>
<comment type="similarity">
    <text evidence="2">Belongs to the HMG-CoA lyase family.</text>
</comment>
<evidence type="ECO:0000259" key="7">
    <source>
        <dbReference type="PROSITE" id="PS50991"/>
    </source>
</evidence>
<organism evidence="8 9">
    <name type="scientific">Diploptera punctata</name>
    <name type="common">Pacific beetle cockroach</name>
    <dbReference type="NCBI Taxonomy" id="6984"/>
    <lineage>
        <taxon>Eukaryota</taxon>
        <taxon>Metazoa</taxon>
        <taxon>Ecdysozoa</taxon>
        <taxon>Arthropoda</taxon>
        <taxon>Hexapoda</taxon>
        <taxon>Insecta</taxon>
        <taxon>Pterygota</taxon>
        <taxon>Neoptera</taxon>
        <taxon>Polyneoptera</taxon>
        <taxon>Dictyoptera</taxon>
        <taxon>Blattodea</taxon>
        <taxon>Blaberoidea</taxon>
        <taxon>Blaberidae</taxon>
        <taxon>Diplopterinae</taxon>
        <taxon>Diploptera</taxon>
    </lineage>
</organism>
<proteinExistence type="inferred from homology"/>
<dbReference type="PROSITE" id="PS50991">
    <property type="entry name" value="PYR_CT"/>
    <property type="match status" value="1"/>
</dbReference>
<dbReference type="PROSITE" id="PS01062">
    <property type="entry name" value="HMG_COA_LYASE"/>
    <property type="match status" value="1"/>
</dbReference>
<dbReference type="InterPro" id="IPR000138">
    <property type="entry name" value="HMG_CoA_lyase_AS"/>
</dbReference>
<feature type="domain" description="Pyruvate carboxyltransferase" evidence="7">
    <location>
        <begin position="13"/>
        <end position="280"/>
    </location>
</feature>
<keyword evidence="4" id="KW-0479">Metal-binding</keyword>
<evidence type="ECO:0000256" key="5">
    <source>
        <dbReference type="ARBA" id="ARBA00023239"/>
    </source>
</evidence>
<feature type="non-terminal residue" evidence="8">
    <location>
        <position position="1"/>
    </location>
</feature>
<gene>
    <name evidence="8" type="ORF">L9F63_015088</name>
</gene>
<dbReference type="EC" id="4.1.3.4" evidence="3"/>
<reference evidence="8" key="2">
    <citation type="submission" date="2023-05" db="EMBL/GenBank/DDBJ databases">
        <authorList>
            <person name="Fouks B."/>
        </authorList>
    </citation>
    <scope>NUCLEOTIDE SEQUENCE</scope>
    <source>
        <strain evidence="8">Stay&amp;Tobe</strain>
        <tissue evidence="8">Testes</tissue>
    </source>
</reference>
<comment type="pathway">
    <text evidence="1">Metabolic intermediate metabolism; (S)-3-hydroxy-3-methylglutaryl-CoA degradation; acetoacetate from (S)-3-hydroxy-3-methylglutaryl-CoA: step 1/1.</text>
</comment>
<dbReference type="InterPro" id="IPR043594">
    <property type="entry name" value="HMGL"/>
</dbReference>
<sequence length="313" mass="33491">ATVLSRPAFPQKVRIVEVGPRDGLQNEPEIVPTEAKIEFINRLSKSGLKSIEATSFVSPKWIPQMSDNSEVLQQITKVPDVNYPVLVPNMKGLTSAIEAGATEIAIFGAVSETFTKKNINCTIEESNAIFRNVAKAALDKGLRVRGYLSCVCGCPYEGAVQPSKVVKAAESLYNMGCYEISLGDTIGVGTPGTMRAMLEEVTKHIPVDRLAVHCHDTYGQALANILTALEFGISVVDSSVAGLGGCPYAKGASGNVATEDVIYMLHGMGIETGVDLDKVLEAGEYICQVLKRPTSSKVGRALSKLQARCQRPS</sequence>
<protein>
    <recommendedName>
        <fullName evidence="3">hydroxymethylglutaryl-CoA lyase</fullName>
        <ecNumber evidence="3">4.1.3.4</ecNumber>
    </recommendedName>
</protein>
<dbReference type="GO" id="GO:0046872">
    <property type="term" value="F:metal ion binding"/>
    <property type="evidence" value="ECO:0007669"/>
    <property type="project" value="UniProtKB-KW"/>
</dbReference>
<evidence type="ECO:0000313" key="9">
    <source>
        <dbReference type="Proteomes" id="UP001233999"/>
    </source>
</evidence>
<comment type="caution">
    <text evidence="8">The sequence shown here is derived from an EMBL/GenBank/DDBJ whole genome shotgun (WGS) entry which is preliminary data.</text>
</comment>
<comment type="catalytic activity">
    <reaction evidence="6">
        <text>(3S)-3-hydroxy-3-methylglutaryl-CoA = acetoacetate + acetyl-CoA</text>
        <dbReference type="Rhea" id="RHEA:24404"/>
        <dbReference type="ChEBI" id="CHEBI:13705"/>
        <dbReference type="ChEBI" id="CHEBI:43074"/>
        <dbReference type="ChEBI" id="CHEBI:57288"/>
        <dbReference type="EC" id="4.1.3.4"/>
    </reaction>
</comment>
<evidence type="ECO:0000256" key="3">
    <source>
        <dbReference type="ARBA" id="ARBA00012910"/>
    </source>
</evidence>
<feature type="non-terminal residue" evidence="8">
    <location>
        <position position="313"/>
    </location>
</feature>
<dbReference type="Proteomes" id="UP001233999">
    <property type="component" value="Unassembled WGS sequence"/>
</dbReference>
<dbReference type="SUPFAM" id="SSF51569">
    <property type="entry name" value="Aldolase"/>
    <property type="match status" value="1"/>
</dbReference>
<dbReference type="EMBL" id="JASPKZ010003445">
    <property type="protein sequence ID" value="KAJ9593384.1"/>
    <property type="molecule type" value="Genomic_DNA"/>
</dbReference>
<dbReference type="GO" id="GO:0006552">
    <property type="term" value="P:L-leucine catabolic process"/>
    <property type="evidence" value="ECO:0007669"/>
    <property type="project" value="TreeGrafter"/>
</dbReference>
<evidence type="ECO:0000256" key="2">
    <source>
        <dbReference type="ARBA" id="ARBA00009405"/>
    </source>
</evidence>
<dbReference type="NCBIfam" id="NF004283">
    <property type="entry name" value="PRK05692.1"/>
    <property type="match status" value="1"/>
</dbReference>
<dbReference type="Pfam" id="PF00682">
    <property type="entry name" value="HMGL-like"/>
    <property type="match status" value="1"/>
</dbReference>
<dbReference type="PANTHER" id="PTHR42738">
    <property type="entry name" value="HYDROXYMETHYLGLUTARYL-COA LYASE"/>
    <property type="match status" value="1"/>
</dbReference>